<dbReference type="SMART" id="SM00240">
    <property type="entry name" value="FHA"/>
    <property type="match status" value="1"/>
</dbReference>
<name>A0A7X9FR86_9DELT</name>
<dbReference type="Proteomes" id="UP000524246">
    <property type="component" value="Unassembled WGS sequence"/>
</dbReference>
<dbReference type="EMBL" id="JAAZON010000253">
    <property type="protein sequence ID" value="NMC62686.1"/>
    <property type="molecule type" value="Genomic_DNA"/>
</dbReference>
<reference evidence="2 3" key="1">
    <citation type="journal article" date="2020" name="Biotechnol. Biofuels">
        <title>New insights from the biogas microbiome by comprehensive genome-resolved metagenomics of nearly 1600 species originating from multiple anaerobic digesters.</title>
        <authorList>
            <person name="Campanaro S."/>
            <person name="Treu L."/>
            <person name="Rodriguez-R L.M."/>
            <person name="Kovalovszki A."/>
            <person name="Ziels R.M."/>
            <person name="Maus I."/>
            <person name="Zhu X."/>
            <person name="Kougias P.G."/>
            <person name="Basile A."/>
            <person name="Luo G."/>
            <person name="Schluter A."/>
            <person name="Konstantinidis K.T."/>
            <person name="Angelidaki I."/>
        </authorList>
    </citation>
    <scope>NUCLEOTIDE SEQUENCE [LARGE SCALE GENOMIC DNA]</scope>
    <source>
        <strain evidence="2">AS27yjCOA_65</strain>
    </source>
</reference>
<gene>
    <name evidence="2" type="ORF">GYA55_05890</name>
</gene>
<sequence length="113" mass="12674">MSINAKLVLTYGKHKGKEFPLKDGENLIGRIDPDSDEALAIDLDEDDIEAKVSRQHAVVCLEDDKATLEDLGSLNGTFVKKADLRRLESGEKYTLRSGDEFIIGKVSLRYEEY</sequence>
<dbReference type="Gene3D" id="2.60.200.20">
    <property type="match status" value="1"/>
</dbReference>
<comment type="caution">
    <text evidence="2">The sequence shown here is derived from an EMBL/GenBank/DDBJ whole genome shotgun (WGS) entry which is preliminary data.</text>
</comment>
<dbReference type="Pfam" id="PF00498">
    <property type="entry name" value="FHA"/>
    <property type="match status" value="1"/>
</dbReference>
<dbReference type="PROSITE" id="PS50006">
    <property type="entry name" value="FHA_DOMAIN"/>
    <property type="match status" value="1"/>
</dbReference>
<protein>
    <submittedName>
        <fullName evidence="2">FHA domain-containing protein</fullName>
    </submittedName>
</protein>
<dbReference type="InterPro" id="IPR008984">
    <property type="entry name" value="SMAD_FHA_dom_sf"/>
</dbReference>
<proteinExistence type="predicted"/>
<dbReference type="CDD" id="cd00060">
    <property type="entry name" value="FHA"/>
    <property type="match status" value="1"/>
</dbReference>
<evidence type="ECO:0000259" key="1">
    <source>
        <dbReference type="PROSITE" id="PS50006"/>
    </source>
</evidence>
<feature type="domain" description="FHA" evidence="1">
    <location>
        <begin position="26"/>
        <end position="84"/>
    </location>
</feature>
<dbReference type="InterPro" id="IPR000253">
    <property type="entry name" value="FHA_dom"/>
</dbReference>
<dbReference type="SUPFAM" id="SSF49879">
    <property type="entry name" value="SMAD/FHA domain"/>
    <property type="match status" value="1"/>
</dbReference>
<organism evidence="2 3">
    <name type="scientific">SAR324 cluster bacterium</name>
    <dbReference type="NCBI Taxonomy" id="2024889"/>
    <lineage>
        <taxon>Bacteria</taxon>
        <taxon>Deltaproteobacteria</taxon>
        <taxon>SAR324 cluster</taxon>
    </lineage>
</organism>
<evidence type="ECO:0000313" key="3">
    <source>
        <dbReference type="Proteomes" id="UP000524246"/>
    </source>
</evidence>
<evidence type="ECO:0000313" key="2">
    <source>
        <dbReference type="EMBL" id="NMC62686.1"/>
    </source>
</evidence>
<dbReference type="AlphaFoldDB" id="A0A7X9FR86"/>
<accession>A0A7X9FR86</accession>